<dbReference type="AlphaFoldDB" id="A0A9W4SEC5"/>
<evidence type="ECO:0000313" key="1">
    <source>
        <dbReference type="EMBL" id="CAI2165227.1"/>
    </source>
</evidence>
<proteinExistence type="predicted"/>
<keyword evidence="2" id="KW-1185">Reference proteome</keyword>
<gene>
    <name evidence="1" type="ORF">FWILDA_LOCUS1967</name>
</gene>
<organism evidence="1 2">
    <name type="scientific">Funneliformis geosporum</name>
    <dbReference type="NCBI Taxonomy" id="1117311"/>
    <lineage>
        <taxon>Eukaryota</taxon>
        <taxon>Fungi</taxon>
        <taxon>Fungi incertae sedis</taxon>
        <taxon>Mucoromycota</taxon>
        <taxon>Glomeromycotina</taxon>
        <taxon>Glomeromycetes</taxon>
        <taxon>Glomerales</taxon>
        <taxon>Glomeraceae</taxon>
        <taxon>Funneliformis</taxon>
    </lineage>
</organism>
<comment type="caution">
    <text evidence="1">The sequence shown here is derived from an EMBL/GenBank/DDBJ whole genome shotgun (WGS) entry which is preliminary data.</text>
</comment>
<dbReference type="OrthoDB" id="2358744at2759"/>
<evidence type="ECO:0000313" key="2">
    <source>
        <dbReference type="Proteomes" id="UP001153678"/>
    </source>
</evidence>
<name>A0A9W4SEC5_9GLOM</name>
<dbReference type="Proteomes" id="UP001153678">
    <property type="component" value="Unassembled WGS sequence"/>
</dbReference>
<dbReference type="EMBL" id="CAMKVN010000207">
    <property type="protein sequence ID" value="CAI2165227.1"/>
    <property type="molecule type" value="Genomic_DNA"/>
</dbReference>
<reference evidence="1" key="1">
    <citation type="submission" date="2022-08" db="EMBL/GenBank/DDBJ databases">
        <authorList>
            <person name="Kallberg Y."/>
            <person name="Tangrot J."/>
            <person name="Rosling A."/>
        </authorList>
    </citation>
    <scope>NUCLEOTIDE SEQUENCE</scope>
    <source>
        <strain evidence="1">Wild A</strain>
    </source>
</reference>
<protein>
    <submittedName>
        <fullName evidence="1">6457_t:CDS:1</fullName>
    </submittedName>
</protein>
<sequence>MEGLKISRETRQSSKIKQIDESLLTRDRNQNIVKIIIPELDKADTHVHDAIHDVYNAQIIDNDIYIKYDGEDKSTIYRLLANSAAAHNPNWHVNSNEICVAGNNDYRPDVSVWFQRPTFLKRQNPIRNSHPLPNVWIEIFYNRDLDREKALHRITLAQRHNPRIEFVGMALPELVRPFPQNPNPWIDSVPVTRENDRPNQAPYLIHWNANTNPVYFKINWNEHLVLRCGWILELNNVLNTISIP</sequence>
<accession>A0A9W4SEC5</accession>